<proteinExistence type="predicted"/>
<evidence type="ECO:0000313" key="2">
    <source>
        <dbReference type="Proteomes" id="UP000595437"/>
    </source>
</evidence>
<reference evidence="2" key="1">
    <citation type="submission" date="2021-01" db="EMBL/GenBank/DDBJ databases">
        <title>Caligus Genome Assembly.</title>
        <authorList>
            <person name="Gallardo-Escarate C."/>
        </authorList>
    </citation>
    <scope>NUCLEOTIDE SEQUENCE [LARGE SCALE GENOMIC DNA]</scope>
</reference>
<sequence>MPSTNVSVQVPRRSRAVEVWHPPGQNCLTRGVVLMKIEFQRDQDWRPGCGGPNR</sequence>
<dbReference type="Proteomes" id="UP000595437">
    <property type="component" value="Chromosome 8"/>
</dbReference>
<evidence type="ECO:0000313" key="1">
    <source>
        <dbReference type="EMBL" id="QQP51911.1"/>
    </source>
</evidence>
<keyword evidence="2" id="KW-1185">Reference proteome</keyword>
<accession>A0A7T8KAX5</accession>
<dbReference type="AlphaFoldDB" id="A0A7T8KAX5"/>
<gene>
    <name evidence="1" type="ORF">FKW44_013407</name>
</gene>
<protein>
    <submittedName>
        <fullName evidence="1">Uncharacterized protein</fullName>
    </submittedName>
</protein>
<name>A0A7T8KAX5_CALRO</name>
<organism evidence="1 2">
    <name type="scientific">Caligus rogercresseyi</name>
    <name type="common">Sea louse</name>
    <dbReference type="NCBI Taxonomy" id="217165"/>
    <lineage>
        <taxon>Eukaryota</taxon>
        <taxon>Metazoa</taxon>
        <taxon>Ecdysozoa</taxon>
        <taxon>Arthropoda</taxon>
        <taxon>Crustacea</taxon>
        <taxon>Multicrustacea</taxon>
        <taxon>Hexanauplia</taxon>
        <taxon>Copepoda</taxon>
        <taxon>Siphonostomatoida</taxon>
        <taxon>Caligidae</taxon>
        <taxon>Caligus</taxon>
    </lineage>
</organism>
<dbReference type="EMBL" id="CP045897">
    <property type="protein sequence ID" value="QQP51911.1"/>
    <property type="molecule type" value="Genomic_DNA"/>
</dbReference>